<evidence type="ECO:0000256" key="3">
    <source>
        <dbReference type="ARBA" id="ARBA00022475"/>
    </source>
</evidence>
<dbReference type="GO" id="GO:0042302">
    <property type="term" value="F:structural constituent of cuticle"/>
    <property type="evidence" value="ECO:0007669"/>
    <property type="project" value="UniProtKB-KW"/>
</dbReference>
<dbReference type="Pfam" id="PF00092">
    <property type="entry name" value="VWA"/>
    <property type="match status" value="1"/>
</dbReference>
<proteinExistence type="predicted"/>
<keyword evidence="4" id="KW-0812">Transmembrane</keyword>
<dbReference type="InterPro" id="IPR056953">
    <property type="entry name" value="CUT_N"/>
</dbReference>
<keyword evidence="3" id="KW-1003">Cell membrane</keyword>
<dbReference type="GO" id="GO:0005886">
    <property type="term" value="C:plasma membrane"/>
    <property type="evidence" value="ECO:0007669"/>
    <property type="project" value="UniProtKB-SubCell"/>
</dbReference>
<evidence type="ECO:0000313" key="11">
    <source>
        <dbReference type="Proteomes" id="UP000024635"/>
    </source>
</evidence>
<keyword evidence="6" id="KW-1133">Transmembrane helix</keyword>
<evidence type="ECO:0000259" key="8">
    <source>
        <dbReference type="PROSITE" id="PS50234"/>
    </source>
</evidence>
<evidence type="ECO:0000313" key="10">
    <source>
        <dbReference type="EMBL" id="EYC42285.1"/>
    </source>
</evidence>
<comment type="caution">
    <text evidence="10">The sequence shown here is derived from an EMBL/GenBank/DDBJ whole genome shotgun (WGS) entry which is preliminary data.</text>
</comment>
<dbReference type="AlphaFoldDB" id="A0A016WRJ7"/>
<reference evidence="11" key="1">
    <citation type="journal article" date="2015" name="Nat. Genet.">
        <title>The genome and transcriptome of the zoonotic hookworm Ancylostoma ceylanicum identify infection-specific gene families.</title>
        <authorList>
            <person name="Schwarz E.M."/>
            <person name="Hu Y."/>
            <person name="Antoshechkin I."/>
            <person name="Miller M.M."/>
            <person name="Sternberg P.W."/>
            <person name="Aroian R.V."/>
        </authorList>
    </citation>
    <scope>NUCLEOTIDE SEQUENCE</scope>
    <source>
        <strain evidence="11">HY135</strain>
    </source>
</reference>
<evidence type="ECO:0000256" key="5">
    <source>
        <dbReference type="ARBA" id="ARBA00022729"/>
    </source>
</evidence>
<feature type="domain" description="ZP" evidence="9">
    <location>
        <begin position="110"/>
        <end position="374"/>
    </location>
</feature>
<dbReference type="InterPro" id="IPR036465">
    <property type="entry name" value="vWFA_dom_sf"/>
</dbReference>
<evidence type="ECO:0000256" key="7">
    <source>
        <dbReference type="ARBA" id="ARBA00023136"/>
    </source>
</evidence>
<dbReference type="InterPro" id="IPR002035">
    <property type="entry name" value="VWF_A"/>
</dbReference>
<organism evidence="10 11">
    <name type="scientific">Ancylostoma ceylanicum</name>
    <dbReference type="NCBI Taxonomy" id="53326"/>
    <lineage>
        <taxon>Eukaryota</taxon>
        <taxon>Metazoa</taxon>
        <taxon>Ecdysozoa</taxon>
        <taxon>Nematoda</taxon>
        <taxon>Chromadorea</taxon>
        <taxon>Rhabditida</taxon>
        <taxon>Rhabditina</taxon>
        <taxon>Rhabditomorpha</taxon>
        <taxon>Strongyloidea</taxon>
        <taxon>Ancylostomatidae</taxon>
        <taxon>Ancylostomatinae</taxon>
        <taxon>Ancylostoma</taxon>
    </lineage>
</organism>
<dbReference type="Gene3D" id="2.60.40.4100">
    <property type="entry name" value="Zona pellucida, ZP-C domain"/>
    <property type="match status" value="1"/>
</dbReference>
<gene>
    <name evidence="10" type="primary">Acey_s0537.g3123</name>
    <name evidence="10" type="ORF">Y032_0537g3123</name>
</gene>
<dbReference type="PROSITE" id="PS50234">
    <property type="entry name" value="VWFA"/>
    <property type="match status" value="1"/>
</dbReference>
<dbReference type="InterPro" id="IPR057475">
    <property type="entry name" value="CUT_C"/>
</dbReference>
<evidence type="ECO:0000256" key="2">
    <source>
        <dbReference type="ARBA" id="ARBA00022460"/>
    </source>
</evidence>
<dbReference type="PANTHER" id="PTHR22907:SF53">
    <property type="entry name" value="VON WILLEBRAND FACTOR TYPE A DOMAIN PROTEIN"/>
    <property type="match status" value="1"/>
</dbReference>
<keyword evidence="11" id="KW-1185">Reference proteome</keyword>
<evidence type="ECO:0000259" key="9">
    <source>
        <dbReference type="PROSITE" id="PS51034"/>
    </source>
</evidence>
<evidence type="ECO:0000256" key="1">
    <source>
        <dbReference type="ARBA" id="ARBA00004251"/>
    </source>
</evidence>
<keyword evidence="5" id="KW-0732">Signal</keyword>
<comment type="subcellular location">
    <subcellularLocation>
        <location evidence="1">Cell membrane</location>
        <topology evidence="1">Single-pass type I membrane protein</topology>
    </subcellularLocation>
</comment>
<sequence>MSIQLFPGTRAGVPKMVIVLTDGHSARAPKEIADTMRAQGITMVAVSVTPRPYVDEAELLQIAGDQSRVFTPRNAHEFESELMKHVGFGCEGLELGPDAKPRVRGATDVTCDANSITFTVRTQRPMHGLMYAQHFHDIPECTLVNDGSSREVSITFHDGQCGLYKTPSQVTTSLIVHIRHLLDPEHTVPLRVIVPLQSRDGYNFNITVILQFHPLIITRADQGLDVNCFFAQPLTPQEMNRVTKSVADTDCSYRIHRYSPSQCVALDAKVGETLFHKWQCDSPPMYKYLVHDCWVKSEKSSVQILDNEGCEIDHHFLETPNYSRFNKQGLEEYVFQEMSVFKFPGEGNVIFHCKISLCDMDAAASPCIAQVGVTAGWKKSRELPLDE</sequence>
<dbReference type="STRING" id="53326.A0A016WRJ7"/>
<dbReference type="InterPro" id="IPR042235">
    <property type="entry name" value="ZP-C_dom"/>
</dbReference>
<dbReference type="OrthoDB" id="5828068at2759"/>
<dbReference type="Pfam" id="PF25057">
    <property type="entry name" value="CUT_N"/>
    <property type="match status" value="1"/>
</dbReference>
<dbReference type="SUPFAM" id="SSF53300">
    <property type="entry name" value="vWA-like"/>
    <property type="match status" value="1"/>
</dbReference>
<keyword evidence="2" id="KW-0193">Cuticle</keyword>
<dbReference type="PANTHER" id="PTHR22907">
    <property type="entry name" value="GH04558P"/>
    <property type="match status" value="1"/>
</dbReference>
<dbReference type="Proteomes" id="UP000024635">
    <property type="component" value="Unassembled WGS sequence"/>
</dbReference>
<feature type="domain" description="VWFA" evidence="8">
    <location>
        <begin position="1"/>
        <end position="86"/>
    </location>
</feature>
<dbReference type="PROSITE" id="PS51034">
    <property type="entry name" value="ZP_2"/>
    <property type="match status" value="1"/>
</dbReference>
<dbReference type="InterPro" id="IPR001507">
    <property type="entry name" value="ZP_dom"/>
</dbReference>
<dbReference type="Pfam" id="PF25301">
    <property type="entry name" value="CUT_C"/>
    <property type="match status" value="1"/>
</dbReference>
<name>A0A016WRJ7_9BILA</name>
<protein>
    <recommendedName>
        <fullName evidence="12">ZP domain-containing protein</fullName>
    </recommendedName>
</protein>
<dbReference type="Gene3D" id="3.40.50.410">
    <property type="entry name" value="von Willebrand factor, type A domain"/>
    <property type="match status" value="1"/>
</dbReference>
<accession>A0A016WRJ7</accession>
<evidence type="ECO:0000256" key="4">
    <source>
        <dbReference type="ARBA" id="ARBA00022692"/>
    </source>
</evidence>
<dbReference type="InterPro" id="IPR051962">
    <property type="entry name" value="Cuticlin"/>
</dbReference>
<dbReference type="EMBL" id="JARK01000137">
    <property type="protein sequence ID" value="EYC42285.1"/>
    <property type="molecule type" value="Genomic_DNA"/>
</dbReference>
<evidence type="ECO:0008006" key="12">
    <source>
        <dbReference type="Google" id="ProtNLM"/>
    </source>
</evidence>
<keyword evidence="7" id="KW-0472">Membrane</keyword>
<evidence type="ECO:0000256" key="6">
    <source>
        <dbReference type="ARBA" id="ARBA00022989"/>
    </source>
</evidence>
<dbReference type="SMART" id="SM00241">
    <property type="entry name" value="ZP"/>
    <property type="match status" value="1"/>
</dbReference>